<dbReference type="AlphaFoldDB" id="A0AAV0DKP2"/>
<dbReference type="Pfam" id="PF05368">
    <property type="entry name" value="NmrA"/>
    <property type="match status" value="1"/>
</dbReference>
<dbReference type="Gene3D" id="3.40.50.720">
    <property type="entry name" value="NAD(P)-binding Rossmann-like Domain"/>
    <property type="match status" value="1"/>
</dbReference>
<gene>
    <name evidence="2" type="ORF">CEPIT_LOCUS16336</name>
</gene>
<dbReference type="EMBL" id="CAMAPF010000121">
    <property type="protein sequence ID" value="CAH9103202.1"/>
    <property type="molecule type" value="Genomic_DNA"/>
</dbReference>
<proteinExistence type="predicted"/>
<dbReference type="PANTHER" id="PTHR15020">
    <property type="entry name" value="FLAVIN REDUCTASE-RELATED"/>
    <property type="match status" value="1"/>
</dbReference>
<dbReference type="SUPFAM" id="SSF51735">
    <property type="entry name" value="NAD(P)-binding Rossmann-fold domains"/>
    <property type="match status" value="1"/>
</dbReference>
<dbReference type="InterPro" id="IPR008030">
    <property type="entry name" value="NmrA-like"/>
</dbReference>
<evidence type="ECO:0000259" key="1">
    <source>
        <dbReference type="Pfam" id="PF05368"/>
    </source>
</evidence>
<keyword evidence="3" id="KW-1185">Reference proteome</keyword>
<protein>
    <recommendedName>
        <fullName evidence="1">NmrA-like domain-containing protein</fullName>
    </recommendedName>
</protein>
<organism evidence="2 3">
    <name type="scientific">Cuscuta epithymum</name>
    <dbReference type="NCBI Taxonomy" id="186058"/>
    <lineage>
        <taxon>Eukaryota</taxon>
        <taxon>Viridiplantae</taxon>
        <taxon>Streptophyta</taxon>
        <taxon>Embryophyta</taxon>
        <taxon>Tracheophyta</taxon>
        <taxon>Spermatophyta</taxon>
        <taxon>Magnoliopsida</taxon>
        <taxon>eudicotyledons</taxon>
        <taxon>Gunneridae</taxon>
        <taxon>Pentapetalae</taxon>
        <taxon>asterids</taxon>
        <taxon>lamiids</taxon>
        <taxon>Solanales</taxon>
        <taxon>Convolvulaceae</taxon>
        <taxon>Cuscuteae</taxon>
        <taxon>Cuscuta</taxon>
        <taxon>Cuscuta subgen. Cuscuta</taxon>
    </lineage>
</organism>
<comment type="caution">
    <text evidence="2">The sequence shown here is derived from an EMBL/GenBank/DDBJ whole genome shotgun (WGS) entry which is preliminary data.</text>
</comment>
<evidence type="ECO:0000313" key="3">
    <source>
        <dbReference type="Proteomes" id="UP001152523"/>
    </source>
</evidence>
<accession>A0AAV0DKP2</accession>
<name>A0AAV0DKP2_9ASTE</name>
<dbReference type="PANTHER" id="PTHR15020:SF48">
    <property type="entry name" value="NAD(P)-BINDING ROSSMANN-FOLD SUPERFAMILY PROTEIN"/>
    <property type="match status" value="1"/>
</dbReference>
<evidence type="ECO:0000313" key="2">
    <source>
        <dbReference type="EMBL" id="CAH9103202.1"/>
    </source>
</evidence>
<sequence>MASTVSFTLPLSYHNLPRRLLPPLVPLNSPSSGYKIASNSKSLSRISNSPSFRVYAVTEHAAAFPPASSSSKVVLVVGGTGGVGQLIVASLLNQSIRVRLILRDLTRASALFGKQNDEKLHVWKADTRNRVELDPSMFEGVTHAICCTGTTAFPSRRWAGDNTPERVASLTFLGF</sequence>
<dbReference type="Proteomes" id="UP001152523">
    <property type="component" value="Unassembled WGS sequence"/>
</dbReference>
<feature type="domain" description="NmrA-like" evidence="1">
    <location>
        <begin position="71"/>
        <end position="149"/>
    </location>
</feature>
<reference evidence="2" key="1">
    <citation type="submission" date="2022-07" db="EMBL/GenBank/DDBJ databases">
        <authorList>
            <person name="Macas J."/>
            <person name="Novak P."/>
            <person name="Neumann P."/>
        </authorList>
    </citation>
    <scope>NUCLEOTIDE SEQUENCE</scope>
</reference>
<dbReference type="InterPro" id="IPR036291">
    <property type="entry name" value="NAD(P)-bd_dom_sf"/>
</dbReference>